<dbReference type="PANTHER" id="PTHR39598:SF1">
    <property type="entry name" value="AUSTINOID BIOSYNTHESIS CLUSTERS PROTEIN F-RELATED"/>
    <property type="match status" value="1"/>
</dbReference>
<evidence type="ECO:0000313" key="2">
    <source>
        <dbReference type="Proteomes" id="UP000799770"/>
    </source>
</evidence>
<organism evidence="1 2">
    <name type="scientific">Lophiotrema nucula</name>
    <dbReference type="NCBI Taxonomy" id="690887"/>
    <lineage>
        <taxon>Eukaryota</taxon>
        <taxon>Fungi</taxon>
        <taxon>Dikarya</taxon>
        <taxon>Ascomycota</taxon>
        <taxon>Pezizomycotina</taxon>
        <taxon>Dothideomycetes</taxon>
        <taxon>Pleosporomycetidae</taxon>
        <taxon>Pleosporales</taxon>
        <taxon>Lophiotremataceae</taxon>
        <taxon>Lophiotrema</taxon>
    </lineage>
</organism>
<dbReference type="InterPro" id="IPR050977">
    <property type="entry name" value="Fungal_Meroterpenoid_Isomerase"/>
</dbReference>
<sequence>MPTLRELAVEAIGGYNKWNMDAIMAYRDETCVHEILPKSLQQPTRNNTEYRAYFAAQLPLFEKFHVIVSDVFEDVAQNRVAVWCSSTAETPIGPYKNEYVMMFYFDGEGKKVVKIKEFVDSAGSKWFFGKLEKKLAEGKL</sequence>
<accession>A0A6A5YH21</accession>
<keyword evidence="2" id="KW-1185">Reference proteome</keyword>
<dbReference type="Gene3D" id="3.10.450.50">
    <property type="match status" value="1"/>
</dbReference>
<protein>
    <recommendedName>
        <fullName evidence="3">SnoaL-like domain-containing protein</fullName>
    </recommendedName>
</protein>
<dbReference type="InterPro" id="IPR032710">
    <property type="entry name" value="NTF2-like_dom_sf"/>
</dbReference>
<evidence type="ECO:0000313" key="1">
    <source>
        <dbReference type="EMBL" id="KAF2106014.1"/>
    </source>
</evidence>
<reference evidence="1" key="1">
    <citation type="journal article" date="2020" name="Stud. Mycol.">
        <title>101 Dothideomycetes genomes: a test case for predicting lifestyles and emergence of pathogens.</title>
        <authorList>
            <person name="Haridas S."/>
            <person name="Albert R."/>
            <person name="Binder M."/>
            <person name="Bloem J."/>
            <person name="Labutti K."/>
            <person name="Salamov A."/>
            <person name="Andreopoulos B."/>
            <person name="Baker S."/>
            <person name="Barry K."/>
            <person name="Bills G."/>
            <person name="Bluhm B."/>
            <person name="Cannon C."/>
            <person name="Castanera R."/>
            <person name="Culley D."/>
            <person name="Daum C."/>
            <person name="Ezra D."/>
            <person name="Gonzalez J."/>
            <person name="Henrissat B."/>
            <person name="Kuo A."/>
            <person name="Liang C."/>
            <person name="Lipzen A."/>
            <person name="Lutzoni F."/>
            <person name="Magnuson J."/>
            <person name="Mondo S."/>
            <person name="Nolan M."/>
            <person name="Ohm R."/>
            <person name="Pangilinan J."/>
            <person name="Park H.-J."/>
            <person name="Ramirez L."/>
            <person name="Alfaro M."/>
            <person name="Sun H."/>
            <person name="Tritt A."/>
            <person name="Yoshinaga Y."/>
            <person name="Zwiers L.-H."/>
            <person name="Turgeon B."/>
            <person name="Goodwin S."/>
            <person name="Spatafora J."/>
            <person name="Crous P."/>
            <person name="Grigoriev I."/>
        </authorList>
    </citation>
    <scope>NUCLEOTIDE SEQUENCE</scope>
    <source>
        <strain evidence="1">CBS 627.86</strain>
    </source>
</reference>
<dbReference type="EMBL" id="ML977368">
    <property type="protein sequence ID" value="KAF2106014.1"/>
    <property type="molecule type" value="Genomic_DNA"/>
</dbReference>
<gene>
    <name evidence="1" type="ORF">BDV96DRAFT_591703</name>
</gene>
<dbReference type="AlphaFoldDB" id="A0A6A5YH21"/>
<dbReference type="Proteomes" id="UP000799770">
    <property type="component" value="Unassembled WGS sequence"/>
</dbReference>
<dbReference type="PANTHER" id="PTHR39598">
    <property type="entry name" value="AUSTINOL SYNTHESIS PROTEIN F-RELATED"/>
    <property type="match status" value="1"/>
</dbReference>
<dbReference type="OrthoDB" id="3758478at2759"/>
<dbReference type="SUPFAM" id="SSF54427">
    <property type="entry name" value="NTF2-like"/>
    <property type="match status" value="1"/>
</dbReference>
<evidence type="ECO:0008006" key="3">
    <source>
        <dbReference type="Google" id="ProtNLM"/>
    </source>
</evidence>
<name>A0A6A5YH21_9PLEO</name>
<proteinExistence type="predicted"/>